<proteinExistence type="predicted"/>
<evidence type="ECO:0008006" key="3">
    <source>
        <dbReference type="Google" id="ProtNLM"/>
    </source>
</evidence>
<accession>A0A151B7P6</accession>
<gene>
    <name evidence="1" type="ORF">CLTEP_03650</name>
</gene>
<name>A0A151B7P6_9CLOT</name>
<keyword evidence="2" id="KW-1185">Reference proteome</keyword>
<dbReference type="PATRIC" id="fig|1121338.3.peg.369"/>
<evidence type="ECO:0000313" key="1">
    <source>
        <dbReference type="EMBL" id="KYH35971.1"/>
    </source>
</evidence>
<comment type="caution">
    <text evidence="1">The sequence shown here is derived from an EMBL/GenBank/DDBJ whole genome shotgun (WGS) entry which is preliminary data.</text>
</comment>
<dbReference type="STRING" id="1121338.CLTEP_03650"/>
<dbReference type="EMBL" id="LTBA01000001">
    <property type="protein sequence ID" value="KYH35971.1"/>
    <property type="molecule type" value="Genomic_DNA"/>
</dbReference>
<sequence>MSLIGDDGTNMSYDNIQLKRKGNLSYIDSFDIEDVFHYTNIESLEKIILYNSFKITNCKYVNDKTELDYSIALIERLFNTKTDFKNISQKGMIDIVNYIKNRFEESYVLSFSVKDDSLALWGNYSEFEGYNLNLNINKIINKFDCGSVYILSNYTDKNDDYELIQINALKDSISVCSGRVIYDSCKQEQIIIDIFTTLDDFYRKTAEQNIQLYKSELICIYNELANFSQLFKDPCFEQEEEYRIIFTVKDNLDVIKFKKSRGVFIPYIEIAFRDDNNKTKRGLPIESITIGPKNNMDIAAKGLRGFLRSNGYKAYLENEIEYDCSENVIIKKSKIPLRY</sequence>
<dbReference type="Proteomes" id="UP000075531">
    <property type="component" value="Unassembled WGS sequence"/>
</dbReference>
<organism evidence="1 2">
    <name type="scientific">Clostridium tepidiprofundi DSM 19306</name>
    <dbReference type="NCBI Taxonomy" id="1121338"/>
    <lineage>
        <taxon>Bacteria</taxon>
        <taxon>Bacillati</taxon>
        <taxon>Bacillota</taxon>
        <taxon>Clostridia</taxon>
        <taxon>Eubacteriales</taxon>
        <taxon>Clostridiaceae</taxon>
        <taxon>Clostridium</taxon>
    </lineage>
</organism>
<dbReference type="Pfam" id="PF11185">
    <property type="entry name" value="DUF2971"/>
    <property type="match status" value="1"/>
</dbReference>
<reference evidence="1 2" key="1">
    <citation type="submission" date="2016-02" db="EMBL/GenBank/DDBJ databases">
        <title>Genome sequence of Clostridium tepidiprofundi DSM 19306.</title>
        <authorList>
            <person name="Poehlein A."/>
            <person name="Daniel R."/>
        </authorList>
    </citation>
    <scope>NUCLEOTIDE SEQUENCE [LARGE SCALE GENOMIC DNA]</scope>
    <source>
        <strain evidence="1 2">DSM 19306</strain>
    </source>
</reference>
<dbReference type="InterPro" id="IPR021352">
    <property type="entry name" value="DUF2971"/>
</dbReference>
<protein>
    <recommendedName>
        <fullName evidence="3">DUF2971 domain-containing protein</fullName>
    </recommendedName>
</protein>
<dbReference type="AlphaFoldDB" id="A0A151B7P6"/>
<evidence type="ECO:0000313" key="2">
    <source>
        <dbReference type="Proteomes" id="UP000075531"/>
    </source>
</evidence>